<name>A0A0C3MIT0_9PORP</name>
<evidence type="ECO:0000313" key="7">
    <source>
        <dbReference type="Proteomes" id="UP000031937"/>
    </source>
</evidence>
<protein>
    <recommendedName>
        <fullName evidence="4">Peptide deformylase</fullName>
        <shortName evidence="4">PDF</shortName>
        <ecNumber evidence="4">3.5.1.88</ecNumber>
    </recommendedName>
    <alternativeName>
        <fullName evidence="4">Polypeptide deformylase</fullName>
    </alternativeName>
</protein>
<evidence type="ECO:0000256" key="2">
    <source>
        <dbReference type="ARBA" id="ARBA00022723"/>
    </source>
</evidence>
<feature type="binding site" evidence="4">
    <location>
        <position position="144"/>
    </location>
    <ligand>
        <name>Fe cation</name>
        <dbReference type="ChEBI" id="CHEBI:24875"/>
    </ligand>
</feature>
<dbReference type="GO" id="GO:0006412">
    <property type="term" value="P:translation"/>
    <property type="evidence" value="ECO:0007669"/>
    <property type="project" value="UniProtKB-UniRule"/>
</dbReference>
<feature type="binding site" evidence="4">
    <location>
        <position position="98"/>
    </location>
    <ligand>
        <name>Fe cation</name>
        <dbReference type="ChEBI" id="CHEBI:24875"/>
    </ligand>
</feature>
<feature type="binding site" evidence="4">
    <location>
        <position position="140"/>
    </location>
    <ligand>
        <name>Fe cation</name>
        <dbReference type="ChEBI" id="CHEBI:24875"/>
    </ligand>
</feature>
<dbReference type="GO" id="GO:0046872">
    <property type="term" value="F:metal ion binding"/>
    <property type="evidence" value="ECO:0007669"/>
    <property type="project" value="UniProtKB-KW"/>
</dbReference>
<reference evidence="5 8" key="1">
    <citation type="submission" date="2014-07" db="EMBL/GenBank/DDBJ databases">
        <title>Porphyromonadaceae bacterium OUH 308042 = ATCC BAA-2681 = DSM 28342 draft genome.</title>
        <authorList>
            <person name="Sydenham T.V."/>
            <person name="Hasman H."/>
            <person name="Justensen U.S."/>
        </authorList>
    </citation>
    <scope>NUCLEOTIDE SEQUENCE [LARGE SCALE GENOMIC DNA]</scope>
    <source>
        <strain evidence="5 8">OUH 308042</strain>
    </source>
</reference>
<dbReference type="CDD" id="cd00487">
    <property type="entry name" value="Pep_deformylase"/>
    <property type="match status" value="1"/>
</dbReference>
<dbReference type="AlphaFoldDB" id="A0A0C3MIT0"/>
<comment type="caution">
    <text evidence="5">The sequence shown here is derived from an EMBL/GenBank/DDBJ whole genome shotgun (WGS) entry which is preliminary data.</text>
</comment>
<evidence type="ECO:0000256" key="4">
    <source>
        <dbReference type="HAMAP-Rule" id="MF_00163"/>
    </source>
</evidence>
<keyword evidence="3 4" id="KW-0378">Hydrolase</keyword>
<keyword evidence="4" id="KW-0408">Iron</keyword>
<comment type="similarity">
    <text evidence="1 4">Belongs to the polypeptide deformylase family.</text>
</comment>
<accession>A0A0C3MIT0</accession>
<dbReference type="Gene3D" id="3.90.45.10">
    <property type="entry name" value="Peptide deformylase"/>
    <property type="match status" value="1"/>
</dbReference>
<dbReference type="Pfam" id="PF01327">
    <property type="entry name" value="Pep_deformylase"/>
    <property type="match status" value="1"/>
</dbReference>
<dbReference type="EC" id="3.5.1.88" evidence="4"/>
<dbReference type="HAMAP" id="MF_00163">
    <property type="entry name" value="Pep_deformylase"/>
    <property type="match status" value="1"/>
</dbReference>
<dbReference type="PIRSF" id="PIRSF004749">
    <property type="entry name" value="Pep_def"/>
    <property type="match status" value="1"/>
</dbReference>
<keyword evidence="4" id="KW-0648">Protein biosynthesis</keyword>
<dbReference type="PANTHER" id="PTHR10458">
    <property type="entry name" value="PEPTIDE DEFORMYLASE"/>
    <property type="match status" value="1"/>
</dbReference>
<dbReference type="OrthoDB" id="9784988at2"/>
<feature type="active site" evidence="4">
    <location>
        <position position="141"/>
    </location>
</feature>
<comment type="cofactor">
    <cofactor evidence="4">
        <name>Fe(2+)</name>
        <dbReference type="ChEBI" id="CHEBI:29033"/>
    </cofactor>
    <text evidence="4">Binds 1 Fe(2+) ion.</text>
</comment>
<dbReference type="RefSeq" id="WP_041502446.1">
    <property type="nucleotide sequence ID" value="NZ_JPIT01000008.1"/>
</dbReference>
<organism evidence="5 8">
    <name type="scientific">Sanguibacteroides justesenii</name>
    <dbReference type="NCBI Taxonomy" id="1547597"/>
    <lineage>
        <taxon>Bacteria</taxon>
        <taxon>Pseudomonadati</taxon>
        <taxon>Bacteroidota</taxon>
        <taxon>Bacteroidia</taxon>
        <taxon>Bacteroidales</taxon>
        <taxon>Porphyromonadaceae</taxon>
        <taxon>Sanguibacteroides</taxon>
    </lineage>
</organism>
<keyword evidence="8" id="KW-1185">Reference proteome</keyword>
<keyword evidence="2 4" id="KW-0479">Metal-binding</keyword>
<dbReference type="Proteomes" id="UP000031980">
    <property type="component" value="Unassembled WGS sequence"/>
</dbReference>
<dbReference type="InterPro" id="IPR036821">
    <property type="entry name" value="Peptide_deformylase_sf"/>
</dbReference>
<dbReference type="NCBIfam" id="TIGR00079">
    <property type="entry name" value="pept_deformyl"/>
    <property type="match status" value="1"/>
</dbReference>
<comment type="catalytic activity">
    <reaction evidence="4">
        <text>N-terminal N-formyl-L-methionyl-[peptide] + H2O = N-terminal L-methionyl-[peptide] + formate</text>
        <dbReference type="Rhea" id="RHEA:24420"/>
        <dbReference type="Rhea" id="RHEA-COMP:10639"/>
        <dbReference type="Rhea" id="RHEA-COMP:10640"/>
        <dbReference type="ChEBI" id="CHEBI:15377"/>
        <dbReference type="ChEBI" id="CHEBI:15740"/>
        <dbReference type="ChEBI" id="CHEBI:49298"/>
        <dbReference type="ChEBI" id="CHEBI:64731"/>
        <dbReference type="EC" id="3.5.1.88"/>
    </reaction>
</comment>
<proteinExistence type="inferred from homology"/>
<comment type="function">
    <text evidence="4">Removes the formyl group from the N-terminal Met of newly synthesized proteins. Requires at least a dipeptide for an efficient rate of reaction. N-terminal L-methionine is a prerequisite for activity but the enzyme has broad specificity at other positions.</text>
</comment>
<dbReference type="SUPFAM" id="SSF56420">
    <property type="entry name" value="Peptide deformylase"/>
    <property type="match status" value="1"/>
</dbReference>
<dbReference type="EMBL" id="JPIU01000025">
    <property type="protein sequence ID" value="KIO46583.1"/>
    <property type="molecule type" value="Genomic_DNA"/>
</dbReference>
<dbReference type="NCBIfam" id="NF001159">
    <property type="entry name" value="PRK00150.1-3"/>
    <property type="match status" value="1"/>
</dbReference>
<reference evidence="6 7" key="2">
    <citation type="submission" date="2014-07" db="EMBL/GenBank/DDBJ databases">
        <title>Porphyromonadaceae bacterium OUH 334697 = ATCC BAA-2682 = DSM 28341 draft genome.</title>
        <authorList>
            <person name="Sydenham T.V."/>
            <person name="Hasman H."/>
            <person name="Justesen U.S."/>
        </authorList>
    </citation>
    <scope>NUCLEOTIDE SEQUENCE [LARGE SCALE GENOMIC DNA]</scope>
    <source>
        <strain evidence="6 7">OUH 334697</strain>
    </source>
</reference>
<dbReference type="PANTHER" id="PTHR10458:SF22">
    <property type="entry name" value="PEPTIDE DEFORMYLASE"/>
    <property type="match status" value="1"/>
</dbReference>
<evidence type="ECO:0000313" key="6">
    <source>
        <dbReference type="EMBL" id="KIO47039.1"/>
    </source>
</evidence>
<gene>
    <name evidence="4" type="primary">def</name>
    <name evidence="5" type="ORF">BA92_01540</name>
    <name evidence="6" type="ORF">IE90_03255</name>
</gene>
<dbReference type="EMBL" id="JPIT01000008">
    <property type="protein sequence ID" value="KIO47039.1"/>
    <property type="molecule type" value="Genomic_DNA"/>
</dbReference>
<evidence type="ECO:0000313" key="5">
    <source>
        <dbReference type="EMBL" id="KIO46583.1"/>
    </source>
</evidence>
<dbReference type="GO" id="GO:0042586">
    <property type="term" value="F:peptide deformylase activity"/>
    <property type="evidence" value="ECO:0007669"/>
    <property type="project" value="UniProtKB-UniRule"/>
</dbReference>
<evidence type="ECO:0000256" key="3">
    <source>
        <dbReference type="ARBA" id="ARBA00022801"/>
    </source>
</evidence>
<evidence type="ECO:0000313" key="8">
    <source>
        <dbReference type="Proteomes" id="UP000031980"/>
    </source>
</evidence>
<dbReference type="Proteomes" id="UP000031937">
    <property type="component" value="Unassembled WGS sequence"/>
</dbReference>
<evidence type="ECO:0000256" key="1">
    <source>
        <dbReference type="ARBA" id="ARBA00010759"/>
    </source>
</evidence>
<sequence>MLLPIYIYGHPILRKISEDITPDYEGLPKLLEDMWQTMYESDGVGLAAPQIGKNIRIFVIDGTPFEEYDPRCKDFKKTFINAHIIERTGENVLQNEGCLSIPGIHEDVLRKDKIKIAYKDENWEDHVEEFEGMRARIIQHEYDHLDGIVFTDHLSVLKKRLLKSKLNNISAGKFKIDYRVVLPK</sequence>
<dbReference type="PRINTS" id="PR01576">
    <property type="entry name" value="PDEFORMYLASE"/>
</dbReference>
<dbReference type="InterPro" id="IPR023635">
    <property type="entry name" value="Peptide_deformylase"/>
</dbReference>